<dbReference type="Pfam" id="PF14559">
    <property type="entry name" value="TPR_19"/>
    <property type="match status" value="1"/>
</dbReference>
<dbReference type="Gene3D" id="1.25.40.10">
    <property type="entry name" value="Tetratricopeptide repeat domain"/>
    <property type="match status" value="1"/>
</dbReference>
<dbReference type="InterPro" id="IPR011990">
    <property type="entry name" value="TPR-like_helical_dom_sf"/>
</dbReference>
<reference evidence="2" key="1">
    <citation type="submission" date="2019-05" db="EMBL/GenBank/DDBJ databases">
        <title>Complete genome sequencing of Absiella argi strain JCM 30884.</title>
        <authorList>
            <person name="Sakamoto M."/>
            <person name="Murakami T."/>
            <person name="Mori H."/>
        </authorList>
    </citation>
    <scope>NUCLEOTIDE SEQUENCE [LARGE SCALE GENOMIC DNA]</scope>
    <source>
        <strain evidence="2">JCM 30884</strain>
    </source>
</reference>
<gene>
    <name evidence="1" type="ORF">Aargi30884_22650</name>
</gene>
<evidence type="ECO:0000313" key="2">
    <source>
        <dbReference type="Proteomes" id="UP000464754"/>
    </source>
</evidence>
<dbReference type="KEGG" id="aarg:Aargi30884_22650"/>
<dbReference type="AlphaFoldDB" id="A0A6N4TMR2"/>
<dbReference type="RefSeq" id="WP_163052295.1">
    <property type="nucleotide sequence ID" value="NZ_AP019695.1"/>
</dbReference>
<organism evidence="1 2">
    <name type="scientific">Amedibacterium intestinale</name>
    <dbReference type="NCBI Taxonomy" id="2583452"/>
    <lineage>
        <taxon>Bacteria</taxon>
        <taxon>Bacillati</taxon>
        <taxon>Bacillota</taxon>
        <taxon>Erysipelotrichia</taxon>
        <taxon>Erysipelotrichales</taxon>
        <taxon>Erysipelotrichaceae</taxon>
        <taxon>Amedibacterium</taxon>
    </lineage>
</organism>
<keyword evidence="2" id="KW-1185">Reference proteome</keyword>
<name>A0A6N4TMR2_9FIRM</name>
<protein>
    <submittedName>
        <fullName evidence="1">Uncharacterized protein</fullName>
    </submittedName>
</protein>
<evidence type="ECO:0000313" key="1">
    <source>
        <dbReference type="EMBL" id="BBK23362.1"/>
    </source>
</evidence>
<accession>A0A6N4TMR2</accession>
<dbReference type="Proteomes" id="UP000464754">
    <property type="component" value="Chromosome"/>
</dbReference>
<sequence>MKKLWDLFDKASDKCYKEIMQGKLDDKVWKETYELLLEIIEKEASKHQKGSWEFYMLDDETDYEHDVEGWLEDYLDNLEEEEKHAEILQICEKILEMFDWKEVSSSDFKIRIVFSLIAQKKGEEALAFSKKWYDEDKDDQNAVQAYIRSKIEMKDMDGAKEILNKYIDENTECCEENELIFQVALLVFKLEKNKTMQRLIEKKDS</sequence>
<dbReference type="EMBL" id="AP019695">
    <property type="protein sequence ID" value="BBK23362.1"/>
    <property type="molecule type" value="Genomic_DNA"/>
</dbReference>
<proteinExistence type="predicted"/>